<dbReference type="Pfam" id="PF13302">
    <property type="entry name" value="Acetyltransf_3"/>
    <property type="match status" value="1"/>
</dbReference>
<accession>A0A547PRA2</accession>
<feature type="domain" description="N-acetyltransferase" evidence="1">
    <location>
        <begin position="31"/>
        <end position="172"/>
    </location>
</feature>
<dbReference type="InterPro" id="IPR051531">
    <property type="entry name" value="N-acetyltransferase"/>
</dbReference>
<organism evidence="2 3">
    <name type="scientific">Palleronia caenipelagi</name>
    <dbReference type="NCBI Taxonomy" id="2489174"/>
    <lineage>
        <taxon>Bacteria</taxon>
        <taxon>Pseudomonadati</taxon>
        <taxon>Pseudomonadota</taxon>
        <taxon>Alphaproteobacteria</taxon>
        <taxon>Rhodobacterales</taxon>
        <taxon>Roseobacteraceae</taxon>
        <taxon>Palleronia</taxon>
    </lineage>
</organism>
<dbReference type="PROSITE" id="PS51186">
    <property type="entry name" value="GNAT"/>
    <property type="match status" value="1"/>
</dbReference>
<evidence type="ECO:0000259" key="1">
    <source>
        <dbReference type="PROSITE" id="PS51186"/>
    </source>
</evidence>
<keyword evidence="3" id="KW-1185">Reference proteome</keyword>
<dbReference type="OrthoDB" id="6293260at2"/>
<proteinExistence type="predicted"/>
<protein>
    <submittedName>
        <fullName evidence="2">GNAT family N-acetyltransferase</fullName>
    </submittedName>
</protein>
<evidence type="ECO:0000313" key="2">
    <source>
        <dbReference type="EMBL" id="TRD16621.1"/>
    </source>
</evidence>
<dbReference type="InterPro" id="IPR000182">
    <property type="entry name" value="GNAT_dom"/>
</dbReference>
<name>A0A547PRA2_9RHOB</name>
<dbReference type="AlphaFoldDB" id="A0A547PRA2"/>
<dbReference type="InterPro" id="IPR016181">
    <property type="entry name" value="Acyl_CoA_acyltransferase"/>
</dbReference>
<sequence>MIKSFETRRLRVVDWSDDLSDPRRRATLLEGMEAVLQPSVLLHLPPHLQRPDGENAVARWVEMVRAESTSLTIRARGTEDLIGLLLLAEVPDQRSHRPIWHMGYLFAERFWGQGYCTELVRGLVAETRSLGSLTLIGGVPRDNPASAHVVQKAGFRVDPRLSSHDTEIWRLDF</sequence>
<evidence type="ECO:0000313" key="3">
    <source>
        <dbReference type="Proteomes" id="UP000318590"/>
    </source>
</evidence>
<dbReference type="Proteomes" id="UP000318590">
    <property type="component" value="Unassembled WGS sequence"/>
</dbReference>
<comment type="caution">
    <text evidence="2">The sequence shown here is derived from an EMBL/GenBank/DDBJ whole genome shotgun (WGS) entry which is preliminary data.</text>
</comment>
<dbReference type="GO" id="GO:0016747">
    <property type="term" value="F:acyltransferase activity, transferring groups other than amino-acyl groups"/>
    <property type="evidence" value="ECO:0007669"/>
    <property type="project" value="InterPro"/>
</dbReference>
<dbReference type="PANTHER" id="PTHR43792">
    <property type="entry name" value="GNAT FAMILY, PUTATIVE (AFU_ORTHOLOGUE AFUA_3G00765)-RELATED-RELATED"/>
    <property type="match status" value="1"/>
</dbReference>
<dbReference type="RefSeq" id="WP_142835453.1">
    <property type="nucleotide sequence ID" value="NZ_VFSV01000028.1"/>
</dbReference>
<dbReference type="EMBL" id="VFSV01000028">
    <property type="protein sequence ID" value="TRD16621.1"/>
    <property type="molecule type" value="Genomic_DNA"/>
</dbReference>
<keyword evidence="2" id="KW-0808">Transferase</keyword>
<dbReference type="Gene3D" id="3.40.630.30">
    <property type="match status" value="1"/>
</dbReference>
<reference evidence="2 3" key="1">
    <citation type="submission" date="2019-06" db="EMBL/GenBank/DDBJ databases">
        <title>Paenimaribius caenipelagi gen. nov., sp. nov., isolated from a tidal flat.</title>
        <authorList>
            <person name="Yoon J.-H."/>
        </authorList>
    </citation>
    <scope>NUCLEOTIDE SEQUENCE [LARGE SCALE GENOMIC DNA]</scope>
    <source>
        <strain evidence="2 3">JBTF-M29</strain>
    </source>
</reference>
<dbReference type="SUPFAM" id="SSF55729">
    <property type="entry name" value="Acyl-CoA N-acyltransferases (Nat)"/>
    <property type="match status" value="1"/>
</dbReference>
<gene>
    <name evidence="2" type="ORF">FEV53_14035</name>
</gene>